<organism evidence="4 5">
    <name type="scientific">Litoribacter ruber</name>
    <dbReference type="NCBI Taxonomy" id="702568"/>
    <lineage>
        <taxon>Bacteria</taxon>
        <taxon>Pseudomonadati</taxon>
        <taxon>Bacteroidota</taxon>
        <taxon>Cytophagia</taxon>
        <taxon>Cytophagales</taxon>
        <taxon>Cyclobacteriaceae</taxon>
        <taxon>Litoribacter</taxon>
    </lineage>
</organism>
<dbReference type="SUPFAM" id="SSF52833">
    <property type="entry name" value="Thioredoxin-like"/>
    <property type="match status" value="1"/>
</dbReference>
<dbReference type="InterPro" id="IPR036249">
    <property type="entry name" value="Thioredoxin-like_sf"/>
</dbReference>
<dbReference type="EC" id="1.20.4.1" evidence="4"/>
<dbReference type="Pfam" id="PF03960">
    <property type="entry name" value="ArsC"/>
    <property type="match status" value="1"/>
</dbReference>
<dbReference type="EMBL" id="JAHCMY010000008">
    <property type="protein sequence ID" value="MBS9525101.1"/>
    <property type="molecule type" value="Genomic_DNA"/>
</dbReference>
<dbReference type="Proteomes" id="UP001319104">
    <property type="component" value="Unassembled WGS sequence"/>
</dbReference>
<dbReference type="PROSITE" id="PS51353">
    <property type="entry name" value="ARSC"/>
    <property type="match status" value="1"/>
</dbReference>
<proteinExistence type="inferred from homology"/>
<evidence type="ECO:0000313" key="5">
    <source>
        <dbReference type="Proteomes" id="UP001319104"/>
    </source>
</evidence>
<gene>
    <name evidence="4" type="primary">arsC</name>
    <name evidence="4" type="ORF">KI659_13860</name>
</gene>
<dbReference type="RefSeq" id="WP_213945963.1">
    <property type="nucleotide sequence ID" value="NZ_JAHCMY010000008.1"/>
</dbReference>
<dbReference type="GO" id="GO:0008794">
    <property type="term" value="F:arsenate reductase (glutaredoxin) activity"/>
    <property type="evidence" value="ECO:0007669"/>
    <property type="project" value="UniProtKB-EC"/>
</dbReference>
<evidence type="ECO:0000256" key="1">
    <source>
        <dbReference type="ARBA" id="ARBA00007198"/>
    </source>
</evidence>
<reference evidence="4 5" key="1">
    <citation type="submission" date="2021-05" db="EMBL/GenBank/DDBJ databases">
        <authorList>
            <person name="Zhang Z.D."/>
            <person name="Osman G."/>
        </authorList>
    </citation>
    <scope>NUCLEOTIDE SEQUENCE [LARGE SCALE GENOMIC DNA]</scope>
    <source>
        <strain evidence="4 5">KCTC 32217</strain>
    </source>
</reference>
<dbReference type="InterPro" id="IPR006659">
    <property type="entry name" value="Arsenate_reductase"/>
</dbReference>
<dbReference type="InterPro" id="IPR006660">
    <property type="entry name" value="Arsenate_reductase-like"/>
</dbReference>
<evidence type="ECO:0000313" key="4">
    <source>
        <dbReference type="EMBL" id="MBS9525101.1"/>
    </source>
</evidence>
<dbReference type="CDD" id="cd03034">
    <property type="entry name" value="ArsC_ArsC"/>
    <property type="match status" value="1"/>
</dbReference>
<keyword evidence="5" id="KW-1185">Reference proteome</keyword>
<evidence type="ECO:0000256" key="3">
    <source>
        <dbReference type="PROSITE-ProRule" id="PRU01282"/>
    </source>
</evidence>
<dbReference type="AlphaFoldDB" id="A0AAP2CKU8"/>
<protein>
    <submittedName>
        <fullName evidence="4">Arsenate reductase (Glutaredoxin)</fullName>
        <ecNumber evidence="4">1.20.4.1</ecNumber>
    </submittedName>
</protein>
<accession>A0AAP2CKU8</accession>
<comment type="similarity">
    <text evidence="1 3">Belongs to the ArsC family.</text>
</comment>
<sequence length="112" mass="12679">MKILHNPRCGKSREALKILQDNNLNPEVVKYLDSPLNAEDLKSLVGKLGVEPIDLVRKNEKVWKENFKDKNLTAEEVIRAMAENPILMERPVIIKGDKAVIGRPPENVKSLI</sequence>
<evidence type="ECO:0000256" key="2">
    <source>
        <dbReference type="ARBA" id="ARBA00023002"/>
    </source>
</evidence>
<name>A0AAP2CKU8_9BACT</name>
<keyword evidence="2 4" id="KW-0560">Oxidoreductase</keyword>
<dbReference type="PANTHER" id="PTHR30041">
    <property type="entry name" value="ARSENATE REDUCTASE"/>
    <property type="match status" value="1"/>
</dbReference>
<dbReference type="Gene3D" id="3.40.30.10">
    <property type="entry name" value="Glutaredoxin"/>
    <property type="match status" value="1"/>
</dbReference>
<dbReference type="NCBIfam" id="TIGR00014">
    <property type="entry name" value="arsC"/>
    <property type="match status" value="1"/>
</dbReference>
<comment type="caution">
    <text evidence="4">The sequence shown here is derived from an EMBL/GenBank/DDBJ whole genome shotgun (WGS) entry which is preliminary data.</text>
</comment>
<dbReference type="PANTHER" id="PTHR30041:SF4">
    <property type="entry name" value="ARSENATE REDUCTASE"/>
    <property type="match status" value="1"/>
</dbReference>